<sequence length="371" mass="42098">MAEPHIKQDPYIKRDPDTIGASPASFADSEAFEDAGDLEFSTDPNFQNVYLARVPKYLWEHWNDLDDDAEIRLGTVRKTVNTNSDGVKDVSLTMLLRPDLAQHQAVPKEFSLDITAETVDNTFVFTEQDLPGFKSKSRKGFDPATANLPARLTRPKSDKPTDKQPWDPKKRFQPYYKRAIPKKTTLAGRVAHEINCVPVDNPETNRLLAQRTIAAMQPRNRTVFLSGTRSREAGFIQPGTIRAQEAFGGFIKNTGALKSKSGQDTKTARMPQNELLDHIFQCFKEYNFWSMKALRAKLQQPEAYLRETLEKVADMPRSGRFAMHWTLKKEYKMNIDESTADAAPETEEPDDSDMADVDDDEDDDLKFEDVA</sequence>
<dbReference type="InterPro" id="IPR040504">
    <property type="entry name" value="TFIIF_beta_N"/>
</dbReference>
<name>A0A177AD00_9PEZI</name>
<evidence type="ECO:0000256" key="2">
    <source>
        <dbReference type="ARBA" id="ARBA00009543"/>
    </source>
</evidence>
<feature type="region of interest" description="Disordered" evidence="10">
    <location>
        <begin position="1"/>
        <end position="24"/>
    </location>
</feature>
<accession>A0A177AD00</accession>
<evidence type="ECO:0000256" key="5">
    <source>
        <dbReference type="ARBA" id="ARBA00023125"/>
    </source>
</evidence>
<proteinExistence type="inferred from homology"/>
<dbReference type="SUPFAM" id="SSF50916">
    <property type="entry name" value="Rap30/74 interaction domains"/>
    <property type="match status" value="1"/>
</dbReference>
<keyword evidence="7" id="KW-0539">Nucleus</keyword>
<dbReference type="InterPro" id="IPR036390">
    <property type="entry name" value="WH_DNA-bd_sf"/>
</dbReference>
<protein>
    <recommendedName>
        <fullName evidence="3">Transcription initiation factor IIF subunit beta</fullName>
    </recommendedName>
    <alternativeName>
        <fullName evidence="9">TFIIF medium subunit</fullName>
    </alternativeName>
    <alternativeName>
        <fullName evidence="8">TFIIF-beta</fullName>
    </alternativeName>
</protein>
<dbReference type="PANTHER" id="PTHR10445">
    <property type="entry name" value="GENERAL TRANSCRIPTION FACTOR IIF SUBUNIT 2"/>
    <property type="match status" value="1"/>
</dbReference>
<dbReference type="Gene3D" id="1.10.10.10">
    <property type="entry name" value="Winged helix-like DNA-binding domain superfamily/Winged helix DNA-binding domain"/>
    <property type="match status" value="1"/>
</dbReference>
<evidence type="ECO:0000313" key="13">
    <source>
        <dbReference type="EMBL" id="OAF59151.1"/>
    </source>
</evidence>
<dbReference type="FunFam" id="1.10.10.10:FF:000035">
    <property type="entry name" value="General transcription factor IIF subunit 2"/>
    <property type="match status" value="1"/>
</dbReference>
<dbReference type="EMBL" id="KV441394">
    <property type="protein sequence ID" value="OAF59151.1"/>
    <property type="molecule type" value="Genomic_DNA"/>
</dbReference>
<evidence type="ECO:0000256" key="8">
    <source>
        <dbReference type="ARBA" id="ARBA00081473"/>
    </source>
</evidence>
<dbReference type="GO" id="GO:0005674">
    <property type="term" value="C:transcription factor TFIIF complex"/>
    <property type="evidence" value="ECO:0007669"/>
    <property type="project" value="InterPro"/>
</dbReference>
<dbReference type="CDD" id="cd07980">
    <property type="entry name" value="TFIIF_beta"/>
    <property type="match status" value="1"/>
</dbReference>
<dbReference type="OrthoDB" id="10263185at2759"/>
<evidence type="ECO:0000256" key="4">
    <source>
        <dbReference type="ARBA" id="ARBA00023015"/>
    </source>
</evidence>
<feature type="compositionally biased region" description="Basic and acidic residues" evidence="10">
    <location>
        <begin position="155"/>
        <end position="169"/>
    </location>
</feature>
<comment type="similarity">
    <text evidence="2">Belongs to the TFIIF beta subunit family.</text>
</comment>
<keyword evidence="5" id="KW-0238">DNA-binding</keyword>
<evidence type="ECO:0000256" key="7">
    <source>
        <dbReference type="ARBA" id="ARBA00023242"/>
    </source>
</evidence>
<dbReference type="SUPFAM" id="SSF46785">
    <property type="entry name" value="Winged helix' DNA-binding domain"/>
    <property type="match status" value="1"/>
</dbReference>
<dbReference type="Proteomes" id="UP000077154">
    <property type="component" value="Unassembled WGS sequence"/>
</dbReference>
<reference evidence="13" key="1">
    <citation type="submission" date="2016-03" db="EMBL/GenBank/DDBJ databases">
        <title>Updated assembly of Pseudogymnoascus destructans, the fungus causing white-nose syndrome of bats.</title>
        <authorList>
            <person name="Palmer J.M."/>
            <person name="Drees K.P."/>
            <person name="Foster J.T."/>
            <person name="Lindner D.L."/>
        </authorList>
    </citation>
    <scope>NUCLEOTIDE SEQUENCE [LARGE SCALE GENOMIC DNA]</scope>
    <source>
        <strain evidence="13">20631-21</strain>
    </source>
</reference>
<dbReference type="GeneID" id="36287226"/>
<keyword evidence="6" id="KW-0804">Transcription</keyword>
<dbReference type="AlphaFoldDB" id="A0A177AD00"/>
<dbReference type="GO" id="GO:0003677">
    <property type="term" value="F:DNA binding"/>
    <property type="evidence" value="ECO:0007669"/>
    <property type="project" value="UniProtKB-KW"/>
</dbReference>
<dbReference type="InterPro" id="IPR011039">
    <property type="entry name" value="TFIIF_interaction"/>
</dbReference>
<dbReference type="GO" id="GO:0006367">
    <property type="term" value="P:transcription initiation at RNA polymerase II promoter"/>
    <property type="evidence" value="ECO:0007669"/>
    <property type="project" value="InterPro"/>
</dbReference>
<evidence type="ECO:0000256" key="1">
    <source>
        <dbReference type="ARBA" id="ARBA00004123"/>
    </source>
</evidence>
<feature type="compositionally biased region" description="Acidic residues" evidence="10">
    <location>
        <begin position="344"/>
        <end position="371"/>
    </location>
</feature>
<feature type="domain" description="TFIIF beta subunit N-terminal" evidence="12">
    <location>
        <begin position="47"/>
        <end position="199"/>
    </location>
</feature>
<feature type="domain" description="TFIIF beta subunit HTH" evidence="11">
    <location>
        <begin position="268"/>
        <end position="332"/>
    </location>
</feature>
<comment type="subcellular location">
    <subcellularLocation>
        <location evidence="1">Nucleus</location>
    </subcellularLocation>
</comment>
<organism evidence="13">
    <name type="scientific">Pseudogymnoascus destructans</name>
    <dbReference type="NCBI Taxonomy" id="655981"/>
    <lineage>
        <taxon>Eukaryota</taxon>
        <taxon>Fungi</taxon>
        <taxon>Dikarya</taxon>
        <taxon>Ascomycota</taxon>
        <taxon>Pezizomycotina</taxon>
        <taxon>Leotiomycetes</taxon>
        <taxon>Thelebolales</taxon>
        <taxon>Thelebolaceae</taxon>
        <taxon>Pseudogymnoascus</taxon>
    </lineage>
</organism>
<feature type="compositionally biased region" description="Basic and acidic residues" evidence="10">
    <location>
        <begin position="1"/>
        <end position="17"/>
    </location>
</feature>
<evidence type="ECO:0000256" key="9">
    <source>
        <dbReference type="ARBA" id="ARBA00081863"/>
    </source>
</evidence>
<dbReference type="RefSeq" id="XP_024324435.1">
    <property type="nucleotide sequence ID" value="XM_024467789.1"/>
</dbReference>
<dbReference type="Pfam" id="PF17683">
    <property type="entry name" value="TFIIF_beta_N"/>
    <property type="match status" value="1"/>
</dbReference>
<evidence type="ECO:0000256" key="3">
    <source>
        <dbReference type="ARBA" id="ARBA00021453"/>
    </source>
</evidence>
<dbReference type="InterPro" id="IPR036388">
    <property type="entry name" value="WH-like_DNA-bd_sf"/>
</dbReference>
<evidence type="ECO:0000259" key="11">
    <source>
        <dbReference type="Pfam" id="PF02270"/>
    </source>
</evidence>
<feature type="region of interest" description="Disordered" evidence="10">
    <location>
        <begin position="336"/>
        <end position="371"/>
    </location>
</feature>
<evidence type="ECO:0000256" key="6">
    <source>
        <dbReference type="ARBA" id="ARBA00023163"/>
    </source>
</evidence>
<dbReference type="eggNOG" id="KOG2905">
    <property type="taxonomic scope" value="Eukaryota"/>
</dbReference>
<dbReference type="Pfam" id="PF02270">
    <property type="entry name" value="TFIIF_beta"/>
    <property type="match status" value="1"/>
</dbReference>
<evidence type="ECO:0000259" key="12">
    <source>
        <dbReference type="Pfam" id="PF17683"/>
    </source>
</evidence>
<feature type="region of interest" description="Disordered" evidence="10">
    <location>
        <begin position="135"/>
        <end position="169"/>
    </location>
</feature>
<dbReference type="VEuPathDB" id="FungiDB:GMDG_06890"/>
<evidence type="ECO:0000256" key="10">
    <source>
        <dbReference type="SAM" id="MobiDB-lite"/>
    </source>
</evidence>
<dbReference type="InterPro" id="IPR040450">
    <property type="entry name" value="TFIIF_beta_HTH"/>
</dbReference>
<dbReference type="PANTHER" id="PTHR10445:SF0">
    <property type="entry name" value="GENERAL TRANSCRIPTION FACTOR IIF SUBUNIT 2"/>
    <property type="match status" value="1"/>
</dbReference>
<keyword evidence="4" id="KW-0805">Transcription regulation</keyword>
<dbReference type="InterPro" id="IPR003196">
    <property type="entry name" value="TFIIF_beta"/>
</dbReference>
<gene>
    <name evidence="13" type="ORF">VC83_04153</name>
</gene>